<dbReference type="AlphaFoldDB" id="A0A3S9MVV5"/>
<proteinExistence type="predicted"/>
<dbReference type="PROSITE" id="PS51257">
    <property type="entry name" value="PROKAR_LIPOPROTEIN"/>
    <property type="match status" value="1"/>
</dbReference>
<dbReference type="Proteomes" id="UP000279600">
    <property type="component" value="Chromosome"/>
</dbReference>
<feature type="signal peptide" evidence="1">
    <location>
        <begin position="1"/>
        <end position="18"/>
    </location>
</feature>
<dbReference type="RefSeq" id="WP_126445517.1">
    <property type="nucleotide sequence ID" value="NZ_CP034549.1"/>
</dbReference>
<reference evidence="2 3" key="1">
    <citation type="submission" date="2018-12" db="EMBL/GenBank/DDBJ databases">
        <title>Complete genome of Nonlabens sp. MJ115.</title>
        <authorList>
            <person name="Choi H.S."/>
            <person name="Jung J."/>
        </authorList>
    </citation>
    <scope>NUCLEOTIDE SEQUENCE [LARGE SCALE GENOMIC DNA]</scope>
    <source>
        <strain evidence="2 3">MJ115</strain>
    </source>
</reference>
<dbReference type="EMBL" id="CP034549">
    <property type="protein sequence ID" value="AZQ43272.1"/>
    <property type="molecule type" value="Genomic_DNA"/>
</dbReference>
<feature type="chain" id="PRO_5019237257" evidence="1">
    <location>
        <begin position="19"/>
        <end position="195"/>
    </location>
</feature>
<protein>
    <submittedName>
        <fullName evidence="2">Gliding motility lipoprotein GldD</fullName>
    </submittedName>
</protein>
<dbReference type="NCBIfam" id="TIGR03512">
    <property type="entry name" value="GldD_lipo"/>
    <property type="match status" value="1"/>
</dbReference>
<dbReference type="OrthoDB" id="679501at2"/>
<evidence type="ECO:0000256" key="1">
    <source>
        <dbReference type="SAM" id="SignalP"/>
    </source>
</evidence>
<dbReference type="Pfam" id="PF25593">
    <property type="entry name" value="GldD_lipo"/>
    <property type="match status" value="1"/>
</dbReference>
<dbReference type="KEGG" id="noj:EJ995_03110"/>
<keyword evidence="1" id="KW-0732">Signal</keyword>
<gene>
    <name evidence="2" type="primary">gldD</name>
    <name evidence="2" type="ORF">EJ995_03110</name>
</gene>
<accession>A0A3S9MVV5</accession>
<sequence>MHHSIKLIGFLLALVVMASCNDQDVLPKPDAMLALDYNQATYKNLKTDCPFSLQINEESNADPQPDCATVVNYPDIDATLFLNYRPVESNLRELLIDGQKLSYAHNQMADGITERPYVNPEQKVYGMLYEVQGNAASNAQFYVTDSVQHFLTASLYFNIEPNYDSILPALDYVQQDMIKMMESLQWKTNNNKNEN</sequence>
<name>A0A3S9MVV5_9FLAO</name>
<evidence type="ECO:0000313" key="3">
    <source>
        <dbReference type="Proteomes" id="UP000279600"/>
    </source>
</evidence>
<keyword evidence="3" id="KW-1185">Reference proteome</keyword>
<keyword evidence="2" id="KW-0449">Lipoprotein</keyword>
<evidence type="ECO:0000313" key="2">
    <source>
        <dbReference type="EMBL" id="AZQ43272.1"/>
    </source>
</evidence>
<dbReference type="InterPro" id="IPR019850">
    <property type="entry name" value="GldD-like"/>
</dbReference>
<organism evidence="2 3">
    <name type="scientific">Nonlabens ponticola</name>
    <dbReference type="NCBI Taxonomy" id="2496866"/>
    <lineage>
        <taxon>Bacteria</taxon>
        <taxon>Pseudomonadati</taxon>
        <taxon>Bacteroidota</taxon>
        <taxon>Flavobacteriia</taxon>
        <taxon>Flavobacteriales</taxon>
        <taxon>Flavobacteriaceae</taxon>
        <taxon>Nonlabens</taxon>
    </lineage>
</organism>